<evidence type="ECO:0000256" key="2">
    <source>
        <dbReference type="ARBA" id="ARBA00022525"/>
    </source>
</evidence>
<accession>A0A484CTC6</accession>
<comment type="caution">
    <text evidence="7">The sequence shown here is derived from an EMBL/GenBank/DDBJ whole genome shotgun (WGS) entry which is preliminary data.</text>
</comment>
<protein>
    <recommendedName>
        <fullName evidence="6">C1q domain-containing protein</fullName>
    </recommendedName>
</protein>
<dbReference type="PRINTS" id="PR00007">
    <property type="entry name" value="COMPLEMNTC1Q"/>
</dbReference>
<keyword evidence="2" id="KW-0964">Secreted</keyword>
<dbReference type="PROSITE" id="PS50871">
    <property type="entry name" value="C1Q"/>
    <property type="match status" value="1"/>
</dbReference>
<comment type="subcellular location">
    <subcellularLocation>
        <location evidence="1">Secreted</location>
    </subcellularLocation>
</comment>
<keyword evidence="4" id="KW-0175">Coiled coil</keyword>
<evidence type="ECO:0000256" key="4">
    <source>
        <dbReference type="SAM" id="Coils"/>
    </source>
</evidence>
<feature type="chain" id="PRO_5019715423" description="C1q domain-containing protein" evidence="5">
    <location>
        <begin position="22"/>
        <end position="220"/>
    </location>
</feature>
<dbReference type="SMART" id="SM00110">
    <property type="entry name" value="C1Q"/>
    <property type="match status" value="1"/>
</dbReference>
<evidence type="ECO:0000256" key="5">
    <source>
        <dbReference type="SAM" id="SignalP"/>
    </source>
</evidence>
<feature type="domain" description="C1q" evidence="6">
    <location>
        <begin position="80"/>
        <end position="220"/>
    </location>
</feature>
<dbReference type="GO" id="GO:0005576">
    <property type="term" value="C:extracellular region"/>
    <property type="evidence" value="ECO:0007669"/>
    <property type="project" value="UniProtKB-SubCell"/>
</dbReference>
<gene>
    <name evidence="7" type="ORF">EPR50_G00143460</name>
</gene>
<dbReference type="Proteomes" id="UP000295070">
    <property type="component" value="Chromosome 13"/>
</dbReference>
<keyword evidence="3 5" id="KW-0732">Signal</keyword>
<dbReference type="Pfam" id="PF00386">
    <property type="entry name" value="C1q"/>
    <property type="match status" value="1"/>
</dbReference>
<reference evidence="7 8" key="1">
    <citation type="submission" date="2019-01" db="EMBL/GenBank/DDBJ databases">
        <title>A chromosome-scale genome assembly of the yellow perch, Perca flavescens.</title>
        <authorList>
            <person name="Feron R."/>
            <person name="Morvezen R."/>
            <person name="Bestin A."/>
            <person name="Haffray P."/>
            <person name="Klopp C."/>
            <person name="Zahm M."/>
            <person name="Cabau C."/>
            <person name="Roques C."/>
            <person name="Donnadieu C."/>
            <person name="Bouchez O."/>
            <person name="Christie M."/>
            <person name="Larson W."/>
            <person name="Guiguen Y."/>
        </authorList>
    </citation>
    <scope>NUCLEOTIDE SEQUENCE [LARGE SCALE GENOMIC DNA]</scope>
    <source>
        <strain evidence="7">YP-PL-M2</strain>
        <tissue evidence="7">Blood</tissue>
    </source>
</reference>
<dbReference type="Gene3D" id="2.60.120.40">
    <property type="match status" value="1"/>
</dbReference>
<name>A0A484CTC6_PERFV</name>
<dbReference type="AlphaFoldDB" id="A0A484CTC6"/>
<dbReference type="InterPro" id="IPR050822">
    <property type="entry name" value="Cerebellin_Synaptic_Org"/>
</dbReference>
<evidence type="ECO:0000259" key="6">
    <source>
        <dbReference type="PROSITE" id="PS50871"/>
    </source>
</evidence>
<feature type="coiled-coil region" evidence="4">
    <location>
        <begin position="36"/>
        <end position="79"/>
    </location>
</feature>
<dbReference type="InterPro" id="IPR001073">
    <property type="entry name" value="C1q_dom"/>
</dbReference>
<feature type="signal peptide" evidence="5">
    <location>
        <begin position="1"/>
        <end position="21"/>
    </location>
</feature>
<dbReference type="STRING" id="8167.A0A484CTC6"/>
<dbReference type="PANTHER" id="PTHR22923:SF102">
    <property type="entry name" value="CEREBELLIN 13-RELATED"/>
    <property type="match status" value="1"/>
</dbReference>
<evidence type="ECO:0000313" key="7">
    <source>
        <dbReference type="EMBL" id="TDH05368.1"/>
    </source>
</evidence>
<proteinExistence type="predicted"/>
<evidence type="ECO:0000256" key="3">
    <source>
        <dbReference type="ARBA" id="ARBA00022729"/>
    </source>
</evidence>
<sequence>MKISVSFTLWLLLGTVPASESTESQPASPPDIYAALREITASLVQLKADMRLLQTQEQAAQLKTEVDKQKTEVDELKQQQQVRQVAFSASLHAGAGKSNLGPLPTDTTLIYKHVLTNIGNAYNSNTGVFTAPVRGVYNFEWTVGANGDNSHASGAVLVKNSENVLLAYENQAAGFMSSSKGVTLLLEVGDVVFVRLWRDSVAYDNLNHHTTFRGHLLFPM</sequence>
<dbReference type="EMBL" id="SCKG01000013">
    <property type="protein sequence ID" value="TDH05368.1"/>
    <property type="molecule type" value="Genomic_DNA"/>
</dbReference>
<evidence type="ECO:0000256" key="1">
    <source>
        <dbReference type="ARBA" id="ARBA00004613"/>
    </source>
</evidence>
<dbReference type="PANTHER" id="PTHR22923">
    <property type="entry name" value="CEREBELLIN-RELATED"/>
    <property type="match status" value="1"/>
</dbReference>
<evidence type="ECO:0000313" key="8">
    <source>
        <dbReference type="Proteomes" id="UP000295070"/>
    </source>
</evidence>
<keyword evidence="8" id="KW-1185">Reference proteome</keyword>
<organism evidence="7 8">
    <name type="scientific">Perca flavescens</name>
    <name type="common">American yellow perch</name>
    <name type="synonym">Morone flavescens</name>
    <dbReference type="NCBI Taxonomy" id="8167"/>
    <lineage>
        <taxon>Eukaryota</taxon>
        <taxon>Metazoa</taxon>
        <taxon>Chordata</taxon>
        <taxon>Craniata</taxon>
        <taxon>Vertebrata</taxon>
        <taxon>Euteleostomi</taxon>
        <taxon>Actinopterygii</taxon>
        <taxon>Neopterygii</taxon>
        <taxon>Teleostei</taxon>
        <taxon>Neoteleostei</taxon>
        <taxon>Acanthomorphata</taxon>
        <taxon>Eupercaria</taxon>
        <taxon>Perciformes</taxon>
        <taxon>Percoidei</taxon>
        <taxon>Percidae</taxon>
        <taxon>Percinae</taxon>
        <taxon>Perca</taxon>
    </lineage>
</organism>
<dbReference type="InterPro" id="IPR008983">
    <property type="entry name" value="Tumour_necrosis_fac-like_dom"/>
</dbReference>
<dbReference type="SUPFAM" id="SSF49842">
    <property type="entry name" value="TNF-like"/>
    <property type="match status" value="1"/>
</dbReference>